<dbReference type="InterPro" id="IPR050300">
    <property type="entry name" value="GDXG_lipolytic_enzyme"/>
</dbReference>
<dbReference type="PANTHER" id="PTHR48081">
    <property type="entry name" value="AB HYDROLASE SUPERFAMILY PROTEIN C4A8.06C"/>
    <property type="match status" value="1"/>
</dbReference>
<feature type="domain" description="BD-FAE-like" evidence="3">
    <location>
        <begin position="60"/>
        <end position="261"/>
    </location>
</feature>
<gene>
    <name evidence="4" type="ORF">KMW28_22775</name>
</gene>
<evidence type="ECO:0000313" key="4">
    <source>
        <dbReference type="EMBL" id="QWG05248.1"/>
    </source>
</evidence>
<dbReference type="KEGG" id="fya:KMW28_22775"/>
<dbReference type="InterPro" id="IPR049492">
    <property type="entry name" value="BD-FAE-like_dom"/>
</dbReference>
<keyword evidence="5" id="KW-1185">Reference proteome</keyword>
<keyword evidence="2" id="KW-0732">Signal</keyword>
<reference evidence="4 5" key="1">
    <citation type="submission" date="2021-05" db="EMBL/GenBank/DDBJ databases">
        <title>Comparative genomic studies on the polysaccharide-degrading batcterial strains of the Flammeovirga genus.</title>
        <authorList>
            <person name="Zewei F."/>
            <person name="Zheng Z."/>
            <person name="Yu L."/>
            <person name="Ruyue G."/>
            <person name="Yanhong M."/>
            <person name="Yuanyuan C."/>
            <person name="Jingyan G."/>
            <person name="Wenjun H."/>
        </authorList>
    </citation>
    <scope>NUCLEOTIDE SEQUENCE [LARGE SCALE GENOMIC DNA]</scope>
    <source>
        <strain evidence="4 5">NBRC:100898</strain>
    </source>
</reference>
<protein>
    <submittedName>
        <fullName evidence="4">Alpha/beta hydrolase fold domain-containing protein</fullName>
    </submittedName>
</protein>
<dbReference type="AlphaFoldDB" id="A0AAX1NCF6"/>
<feature type="signal peptide" evidence="2">
    <location>
        <begin position="1"/>
        <end position="19"/>
    </location>
</feature>
<dbReference type="EMBL" id="CP076133">
    <property type="protein sequence ID" value="QWG05248.1"/>
    <property type="molecule type" value="Genomic_DNA"/>
</dbReference>
<dbReference type="Proteomes" id="UP000678679">
    <property type="component" value="Chromosome 2"/>
</dbReference>
<name>A0AAX1NCF6_9BACT</name>
<dbReference type="SUPFAM" id="SSF53474">
    <property type="entry name" value="alpha/beta-Hydrolases"/>
    <property type="match status" value="1"/>
</dbReference>
<evidence type="ECO:0000256" key="2">
    <source>
        <dbReference type="SAM" id="SignalP"/>
    </source>
</evidence>
<evidence type="ECO:0000313" key="5">
    <source>
        <dbReference type="Proteomes" id="UP000678679"/>
    </source>
</evidence>
<feature type="chain" id="PRO_5043880920" evidence="2">
    <location>
        <begin position="20"/>
        <end position="304"/>
    </location>
</feature>
<dbReference type="Pfam" id="PF20434">
    <property type="entry name" value="BD-FAE"/>
    <property type="match status" value="1"/>
</dbReference>
<dbReference type="GO" id="GO:0016787">
    <property type="term" value="F:hydrolase activity"/>
    <property type="evidence" value="ECO:0007669"/>
    <property type="project" value="UniProtKB-KW"/>
</dbReference>
<dbReference type="InterPro" id="IPR029058">
    <property type="entry name" value="AB_hydrolase_fold"/>
</dbReference>
<evidence type="ECO:0000259" key="3">
    <source>
        <dbReference type="Pfam" id="PF20434"/>
    </source>
</evidence>
<dbReference type="Gene3D" id="3.40.50.1820">
    <property type="entry name" value="alpha/beta hydrolase"/>
    <property type="match status" value="1"/>
</dbReference>
<keyword evidence="1 4" id="KW-0378">Hydrolase</keyword>
<evidence type="ECO:0000256" key="1">
    <source>
        <dbReference type="ARBA" id="ARBA00022801"/>
    </source>
</evidence>
<organism evidence="4 5">
    <name type="scientific">Flammeovirga yaeyamensis</name>
    <dbReference type="NCBI Taxonomy" id="367791"/>
    <lineage>
        <taxon>Bacteria</taxon>
        <taxon>Pseudomonadati</taxon>
        <taxon>Bacteroidota</taxon>
        <taxon>Cytophagia</taxon>
        <taxon>Cytophagales</taxon>
        <taxon>Flammeovirgaceae</taxon>
        <taxon>Flammeovirga</taxon>
    </lineage>
</organism>
<proteinExistence type="predicted"/>
<sequence>MKLLTFLSFYFLIVSQLCAQHLVPLWEEDKIPNYTATDDKEYIAPNRDFNFTMNIQKPEMEIMLPSKRSSNGKAVLILPGGGYAGVSYDWEGTEVGQWLNSNGIAAFVLKYRMPQAASVKTSYKAPIQDAQRAMRYIRAHAEEFNIDKDKIGVMGFSAGGHLASTLATHQEAYYTSNDKVDEEAFQPNFLMLLYPVISMQKGVTHEGSKNKLLGKSPDKKLVDQFSNELQVNDKTPTTFIVHSGDDGAVPVENSIRFYQALVKHKVMADMHLYPEGGHGYGMGIANKNAPKWKGLAELWLSELK</sequence>
<accession>A0AAX1NCF6</accession>
<dbReference type="PANTHER" id="PTHR48081:SF6">
    <property type="entry name" value="PEPTIDASE S9 PROLYL OLIGOPEPTIDASE CATALYTIC DOMAIN-CONTAINING PROTEIN"/>
    <property type="match status" value="1"/>
</dbReference>
<dbReference type="RefSeq" id="WP_169662085.1">
    <property type="nucleotide sequence ID" value="NZ_CP076133.1"/>
</dbReference>